<evidence type="ECO:0000313" key="1">
    <source>
        <dbReference type="EMBL" id="DAD66541.1"/>
    </source>
</evidence>
<sequence length="157" mass="18285">MNKVYRIDDILDGEFEYQTVREVLSDSRKNILKLCNQGYLFDEEVLDRAGIKCRVINETSGINITHISADEPHIEDIINNRPVGTTILMTLKKELDNKHFPDAIDEEDEWSNINDILKTMNSECRTDSPIGEYAQDAYELALYQSMQDKYENGYYDY</sequence>
<proteinExistence type="predicted"/>
<accession>A0A8S5L9E4</accession>
<name>A0A8S5L9E4_9CAUD</name>
<organism evidence="1">
    <name type="scientific">Myoviridae sp. ctPuP5</name>
    <dbReference type="NCBI Taxonomy" id="2823543"/>
    <lineage>
        <taxon>Viruses</taxon>
        <taxon>Duplodnaviria</taxon>
        <taxon>Heunggongvirae</taxon>
        <taxon>Uroviricota</taxon>
        <taxon>Caudoviricetes</taxon>
    </lineage>
</organism>
<dbReference type="EMBL" id="BK014662">
    <property type="protein sequence ID" value="DAD66541.1"/>
    <property type="molecule type" value="Genomic_DNA"/>
</dbReference>
<protein>
    <submittedName>
        <fullName evidence="1">Uncharacterized protein</fullName>
    </submittedName>
</protein>
<reference evidence="1" key="1">
    <citation type="journal article" date="2021" name="Proc. Natl. Acad. Sci. U.S.A.">
        <title>A Catalog of Tens of Thousands of Viruses from Human Metagenomes Reveals Hidden Associations with Chronic Diseases.</title>
        <authorList>
            <person name="Tisza M.J."/>
            <person name="Buck C.B."/>
        </authorList>
    </citation>
    <scope>NUCLEOTIDE SEQUENCE</scope>
    <source>
        <strain evidence="1">CtPuP5</strain>
    </source>
</reference>